<dbReference type="RefSeq" id="XP_001016669.3">
    <property type="nucleotide sequence ID" value="XM_001016669.3"/>
</dbReference>
<feature type="transmembrane region" description="Helical" evidence="5">
    <location>
        <begin position="71"/>
        <end position="95"/>
    </location>
</feature>
<evidence type="ECO:0000256" key="2">
    <source>
        <dbReference type="ARBA" id="ARBA00022692"/>
    </source>
</evidence>
<gene>
    <name evidence="8" type="ORF">TTHERM_00190920</name>
</gene>
<dbReference type="Pfam" id="PF12430">
    <property type="entry name" value="ABA_GPCR"/>
    <property type="match status" value="1"/>
</dbReference>
<keyword evidence="2 5" id="KW-0812">Transmembrane</keyword>
<evidence type="ECO:0000259" key="6">
    <source>
        <dbReference type="Pfam" id="PF12430"/>
    </source>
</evidence>
<feature type="transmembrane region" description="Helical" evidence="5">
    <location>
        <begin position="461"/>
        <end position="482"/>
    </location>
</feature>
<evidence type="ECO:0000313" key="8">
    <source>
        <dbReference type="EMBL" id="EAR96424.3"/>
    </source>
</evidence>
<feature type="transmembrane region" description="Helical" evidence="5">
    <location>
        <begin position="316"/>
        <end position="337"/>
    </location>
</feature>
<feature type="transmembrane region" description="Helical" evidence="5">
    <location>
        <begin position="378"/>
        <end position="402"/>
    </location>
</feature>
<feature type="transmembrane region" description="Helical" evidence="5">
    <location>
        <begin position="6"/>
        <end position="24"/>
    </location>
</feature>
<organism evidence="8 9">
    <name type="scientific">Tetrahymena thermophila (strain SB210)</name>
    <dbReference type="NCBI Taxonomy" id="312017"/>
    <lineage>
        <taxon>Eukaryota</taxon>
        <taxon>Sar</taxon>
        <taxon>Alveolata</taxon>
        <taxon>Ciliophora</taxon>
        <taxon>Intramacronucleata</taxon>
        <taxon>Oligohymenophorea</taxon>
        <taxon>Hymenostomatida</taxon>
        <taxon>Tetrahymenina</taxon>
        <taxon>Tetrahymenidae</taxon>
        <taxon>Tetrahymena</taxon>
    </lineage>
</organism>
<evidence type="ECO:0000313" key="9">
    <source>
        <dbReference type="Proteomes" id="UP000009168"/>
    </source>
</evidence>
<dbReference type="InterPro" id="IPR025969">
    <property type="entry name" value="ABA_GPCR_dom"/>
</dbReference>
<keyword evidence="9" id="KW-1185">Reference proteome</keyword>
<dbReference type="OrthoDB" id="264392at2759"/>
<dbReference type="PANTHER" id="PTHR15948:SF0">
    <property type="entry name" value="GOLGI PH REGULATOR A-RELATED"/>
    <property type="match status" value="1"/>
</dbReference>
<name>I7M1I8_TETTS</name>
<dbReference type="GO" id="GO:0016020">
    <property type="term" value="C:membrane"/>
    <property type="evidence" value="ECO:0007669"/>
    <property type="project" value="UniProtKB-SubCell"/>
</dbReference>
<keyword evidence="8" id="KW-0675">Receptor</keyword>
<feature type="transmembrane region" description="Helical" evidence="5">
    <location>
        <begin position="414"/>
        <end position="434"/>
    </location>
</feature>
<dbReference type="PANTHER" id="PTHR15948">
    <property type="entry name" value="G-PROTEIN COUPLED RECEPTOR 89-RELATED"/>
    <property type="match status" value="1"/>
</dbReference>
<dbReference type="InterPro" id="IPR022535">
    <property type="entry name" value="Golgi_pH-regulator_cons_dom"/>
</dbReference>
<reference evidence="9" key="1">
    <citation type="journal article" date="2006" name="PLoS Biol.">
        <title>Macronuclear genome sequence of the ciliate Tetrahymena thermophila, a model eukaryote.</title>
        <authorList>
            <person name="Eisen J.A."/>
            <person name="Coyne R.S."/>
            <person name="Wu M."/>
            <person name="Wu D."/>
            <person name="Thiagarajan M."/>
            <person name="Wortman J.R."/>
            <person name="Badger J.H."/>
            <person name="Ren Q."/>
            <person name="Amedeo P."/>
            <person name="Jones K.M."/>
            <person name="Tallon L.J."/>
            <person name="Delcher A.L."/>
            <person name="Salzberg S.L."/>
            <person name="Silva J.C."/>
            <person name="Haas B.J."/>
            <person name="Majoros W.H."/>
            <person name="Farzad M."/>
            <person name="Carlton J.M."/>
            <person name="Smith R.K. Jr."/>
            <person name="Garg J."/>
            <person name="Pearlman R.E."/>
            <person name="Karrer K.M."/>
            <person name="Sun L."/>
            <person name="Manning G."/>
            <person name="Elde N.C."/>
            <person name="Turkewitz A.P."/>
            <person name="Asai D.J."/>
            <person name="Wilkes D.E."/>
            <person name="Wang Y."/>
            <person name="Cai H."/>
            <person name="Collins K."/>
            <person name="Stewart B.A."/>
            <person name="Lee S.R."/>
            <person name="Wilamowska K."/>
            <person name="Weinberg Z."/>
            <person name="Ruzzo W.L."/>
            <person name="Wloga D."/>
            <person name="Gaertig J."/>
            <person name="Frankel J."/>
            <person name="Tsao C.-C."/>
            <person name="Gorovsky M.A."/>
            <person name="Keeling P.J."/>
            <person name="Waller R.F."/>
            <person name="Patron N.J."/>
            <person name="Cherry J.M."/>
            <person name="Stover N.A."/>
            <person name="Krieger C.J."/>
            <person name="del Toro C."/>
            <person name="Ryder H.F."/>
            <person name="Williamson S.C."/>
            <person name="Barbeau R.A."/>
            <person name="Hamilton E.P."/>
            <person name="Orias E."/>
        </authorList>
    </citation>
    <scope>NUCLEOTIDE SEQUENCE [LARGE SCALE GENOMIC DNA]</scope>
    <source>
        <strain evidence="9">SB210</strain>
    </source>
</reference>
<dbReference type="EMBL" id="GG662693">
    <property type="protein sequence ID" value="EAR96424.3"/>
    <property type="molecule type" value="Genomic_DNA"/>
</dbReference>
<dbReference type="KEGG" id="tet:TTHERM_00190920"/>
<dbReference type="eggNOG" id="KOG2417">
    <property type="taxonomic scope" value="Eukaryota"/>
</dbReference>
<comment type="subcellular location">
    <subcellularLocation>
        <location evidence="1">Membrane</location>
        <topology evidence="1">Multi-pass membrane protein</topology>
    </subcellularLocation>
</comment>
<dbReference type="STRING" id="312017.I7M1I8"/>
<dbReference type="GeneID" id="7833650"/>
<evidence type="ECO:0000256" key="3">
    <source>
        <dbReference type="ARBA" id="ARBA00022989"/>
    </source>
</evidence>
<evidence type="ECO:0000259" key="7">
    <source>
        <dbReference type="Pfam" id="PF12537"/>
    </source>
</evidence>
<evidence type="ECO:0000256" key="1">
    <source>
        <dbReference type="ARBA" id="ARBA00004141"/>
    </source>
</evidence>
<dbReference type="AlphaFoldDB" id="I7M1I8"/>
<keyword evidence="4 5" id="KW-0472">Membrane</keyword>
<evidence type="ECO:0000256" key="4">
    <source>
        <dbReference type="ARBA" id="ARBA00023136"/>
    </source>
</evidence>
<accession>I7M1I8</accession>
<sequence length="500" mass="57841">MQIYSIGLYLGFTILAGAIGYYIVQNIMVNDYEIKNVKASLIFSLVFALSCDGFMLLIFEALGIGLAETRLSFWIFTLGLLVYFSILVIPAILIYKTVRKISQRKSLKVVCAIILSVMYLCFMLKLISKKIMDKQIEQGGEPVQVTYIQAFYIFATHLFEIGVQIELITMIGTYIIAILSGVGCVNCPFNQFNFVYQKLDDLMILRTKSETNLKFLNKQITKNKVELIDLNNKMRLHIENEPKQKKNLFQKISSFFKPQREELAKSDIANKMDDKQKEIEFIEEQKSQSFYNYCEISTEIKRHQYSKTIKGKFYKYLSFIMGVYCIYKILISIYNYIVGRKKSIDPINRILKIILPWFGIKIIDADYDMAMNYLSFGFLGYLMITNVTAFCMNLVAFLNICMGHLQKKSISTDFIVYFLAEVFGVYFISTLVLVQNSVADQFLQNLKKITGDFNLFTHYKVFDLIFIISSLGQIALISIVTYNKNKQMNQLKCEGFDKQD</sequence>
<dbReference type="Proteomes" id="UP000009168">
    <property type="component" value="Unassembled WGS sequence"/>
</dbReference>
<dbReference type="InParanoid" id="I7M1I8"/>
<dbReference type="Pfam" id="PF12537">
    <property type="entry name" value="GPHR_N"/>
    <property type="match status" value="1"/>
</dbReference>
<protein>
    <submittedName>
        <fullName evidence="8">Abscisic acid G-protein coupled receptor</fullName>
    </submittedName>
</protein>
<keyword evidence="3 5" id="KW-1133">Transmembrane helix</keyword>
<proteinExistence type="predicted"/>
<dbReference type="InterPro" id="IPR015672">
    <property type="entry name" value="GPHR/GTG"/>
</dbReference>
<feature type="transmembrane region" description="Helical" evidence="5">
    <location>
        <begin position="107"/>
        <end position="127"/>
    </location>
</feature>
<feature type="domain" description="Golgi pH regulator conserved" evidence="7">
    <location>
        <begin position="165"/>
        <end position="227"/>
    </location>
</feature>
<feature type="transmembrane region" description="Helical" evidence="5">
    <location>
        <begin position="167"/>
        <end position="189"/>
    </location>
</feature>
<feature type="transmembrane region" description="Helical" evidence="5">
    <location>
        <begin position="36"/>
        <end position="59"/>
    </location>
</feature>
<evidence type="ECO:0000256" key="5">
    <source>
        <dbReference type="SAM" id="Phobius"/>
    </source>
</evidence>
<feature type="domain" description="Abscisic acid G-protein coupled receptor-like" evidence="6">
    <location>
        <begin position="304"/>
        <end position="480"/>
    </location>
</feature>